<dbReference type="AlphaFoldDB" id="A0A0M5J973"/>
<evidence type="ECO:0000256" key="4">
    <source>
        <dbReference type="ARBA" id="ARBA00023163"/>
    </source>
</evidence>
<evidence type="ECO:0000256" key="1">
    <source>
        <dbReference type="ARBA" id="ARBA00004604"/>
    </source>
</evidence>
<dbReference type="Proteomes" id="UP000494163">
    <property type="component" value="Chromosome 3R"/>
</dbReference>
<dbReference type="EMBL" id="CP012526">
    <property type="protein sequence ID" value="ALC46348.1"/>
    <property type="molecule type" value="Genomic_DNA"/>
</dbReference>
<evidence type="ECO:0000256" key="3">
    <source>
        <dbReference type="ARBA" id="ARBA00022478"/>
    </source>
</evidence>
<dbReference type="Pfam" id="PF06870">
    <property type="entry name" value="RNA_pol_I_A49"/>
    <property type="match status" value="1"/>
</dbReference>
<dbReference type="OMA" id="IITYAHI"/>
<keyword evidence="7" id="KW-1185">Reference proteome</keyword>
<dbReference type="InterPro" id="IPR009668">
    <property type="entry name" value="RNA_pol-assoc_fac_A49-like"/>
</dbReference>
<keyword evidence="5" id="KW-0539">Nucleus</keyword>
<evidence type="ECO:0000256" key="5">
    <source>
        <dbReference type="ARBA" id="ARBA00023242"/>
    </source>
</evidence>
<evidence type="ECO:0000256" key="2">
    <source>
        <dbReference type="ARBA" id="ARBA00009430"/>
    </source>
</evidence>
<accession>A0A0M5J973</accession>
<dbReference type="GO" id="GO:0005730">
    <property type="term" value="C:nucleolus"/>
    <property type="evidence" value="ECO:0007669"/>
    <property type="project" value="UniProtKB-SubCell"/>
</dbReference>
<dbReference type="SMR" id="A0A0M5J973"/>
<dbReference type="PANTHER" id="PTHR14440">
    <property type="entry name" value="DNA-DIRECTED RNA POLYMERASE I SUBUNIT RPA49"/>
    <property type="match status" value="1"/>
</dbReference>
<reference evidence="6 7" key="1">
    <citation type="submission" date="2015-08" db="EMBL/GenBank/DDBJ databases">
        <title>Ancestral chromatin configuration constrains chromatin evolution on differentiating sex chromosomes in Drosophila.</title>
        <authorList>
            <person name="Zhou Q."/>
            <person name="Bachtrog D."/>
        </authorList>
    </citation>
    <scope>NUCLEOTIDE SEQUENCE [LARGE SCALE GENOMIC DNA]</scope>
    <source>
        <tissue evidence="6">Whole larvae</tissue>
    </source>
</reference>
<name>A0A0M5J973_DROBS</name>
<keyword evidence="4" id="KW-0804">Transcription</keyword>
<dbReference type="OrthoDB" id="277398at2759"/>
<gene>
    <name evidence="6" type="ORF">Dbus_chr3Rg1098</name>
</gene>
<dbReference type="GO" id="GO:0003677">
    <property type="term" value="F:DNA binding"/>
    <property type="evidence" value="ECO:0007669"/>
    <property type="project" value="InterPro"/>
</dbReference>
<keyword evidence="3" id="KW-0240">DNA-directed RNA polymerase</keyword>
<evidence type="ECO:0000313" key="7">
    <source>
        <dbReference type="Proteomes" id="UP000494163"/>
    </source>
</evidence>
<organism evidence="6 7">
    <name type="scientific">Drosophila busckii</name>
    <name type="common">Fruit fly</name>
    <dbReference type="NCBI Taxonomy" id="30019"/>
    <lineage>
        <taxon>Eukaryota</taxon>
        <taxon>Metazoa</taxon>
        <taxon>Ecdysozoa</taxon>
        <taxon>Arthropoda</taxon>
        <taxon>Hexapoda</taxon>
        <taxon>Insecta</taxon>
        <taxon>Pterygota</taxon>
        <taxon>Neoptera</taxon>
        <taxon>Endopterygota</taxon>
        <taxon>Diptera</taxon>
        <taxon>Brachycera</taxon>
        <taxon>Muscomorpha</taxon>
        <taxon>Ephydroidea</taxon>
        <taxon>Drosophilidae</taxon>
        <taxon>Drosophila</taxon>
    </lineage>
</organism>
<protein>
    <submittedName>
        <fullName evidence="6">CG18600</fullName>
    </submittedName>
</protein>
<comment type="subcellular location">
    <subcellularLocation>
        <location evidence="1">Nucleus</location>
        <location evidence="1">Nucleolus</location>
    </subcellularLocation>
</comment>
<proteinExistence type="inferred from homology"/>
<dbReference type="GO" id="GO:0006351">
    <property type="term" value="P:DNA-templated transcription"/>
    <property type="evidence" value="ECO:0007669"/>
    <property type="project" value="InterPro"/>
</dbReference>
<evidence type="ECO:0000313" key="6">
    <source>
        <dbReference type="EMBL" id="ALC46348.1"/>
    </source>
</evidence>
<comment type="similarity">
    <text evidence="2">Belongs to the eukaryotic RPA49/POLR1E RNA polymerase subunit family.</text>
</comment>
<dbReference type="GO" id="GO:0000428">
    <property type="term" value="C:DNA-directed RNA polymerase complex"/>
    <property type="evidence" value="ECO:0007669"/>
    <property type="project" value="UniProtKB-KW"/>
</dbReference>
<dbReference type="STRING" id="30019.A0A0M5J973"/>
<sequence length="389" mass="44574">MDEKTLIETVYEHKRDEYPPTLVNFQNGSLESNADYSVIESKRSRNSRKRSLVLAGESIYLGDLHEQNNSQEYDTYICIRNKSSNKAKLIPVNQALLSNNIYDNVALSKQTVLSKEHAAKKLLKEFGGRKASRYVANREQMMVNVDVVRRDLDETVQSSAQHEVDDEEDDTLADVSTSNVEYLASIVPKFDKAATKVNEVYDVEDVVPRALLERLDEEAKSVFAAPLDSLPIESDYLRECIKRLQEKAVTSKLDYLHIKLIIYMDALQSLIALRKRQMKYVELSRISEKVENDIRQRFADPNLVKSCSRTTFSTEKALTHFIVLALLISDKYEVDVNELSRILRTSKQRIKTYAHIVNARPKSRSDVLSLRLPSTVPPLATGRRFQRKK</sequence>